<dbReference type="AlphaFoldDB" id="F0ZQJ9"/>
<dbReference type="VEuPathDB" id="AmoebaDB:DICPUDRAFT_154092"/>
<feature type="signal peptide" evidence="1">
    <location>
        <begin position="1"/>
        <end position="21"/>
    </location>
</feature>
<evidence type="ECO:0000313" key="3">
    <source>
        <dbReference type="Proteomes" id="UP000001064"/>
    </source>
</evidence>
<name>F0ZQJ9_DICPU</name>
<dbReference type="InParanoid" id="F0ZQJ9"/>
<proteinExistence type="predicted"/>
<dbReference type="KEGG" id="dpp:DICPUDRAFT_154092"/>
<dbReference type="Proteomes" id="UP000001064">
    <property type="component" value="Unassembled WGS sequence"/>
</dbReference>
<protein>
    <submittedName>
        <fullName evidence="2">Uncharacterized protein</fullName>
    </submittedName>
</protein>
<keyword evidence="3" id="KW-1185">Reference proteome</keyword>
<accession>F0ZQJ9</accession>
<dbReference type="FunCoup" id="F0ZQJ9">
    <property type="interactions" value="398"/>
</dbReference>
<evidence type="ECO:0000256" key="1">
    <source>
        <dbReference type="SAM" id="SignalP"/>
    </source>
</evidence>
<sequence>MNKIIIYTTFIILFLTNICYCQREDSDLYALTTHGSDASKLNLIVTPKFGNNLLLEKTIQLPSNLSIQAITYLDSTNDFVTILCASNTPGQTTQTFNLVSVNVTTGQQTITNGITYSSGALNIESGYQNYIISQPNHIYLIDPNNNSNGIKLIDLFFYSSLPSYKTLPSAEFFIENTQDFDTSFGPVGAISIDGGNLIVVYKSTSNPEYVATIIVCNLNGTETGESSSSLSPLEVYNIKLFYEVSLITQIYTDHIGNIYIVQNDTQICQVNLDTNYCDILPYLRGTTTLPNFNYNPFLIPQSKLDIISIEIENNSISFTEAGYNWAWSAGFVIPNYWQNNLPGSYTYFAI</sequence>
<dbReference type="OMA" id="NERTPIC"/>
<dbReference type="GeneID" id="10502957"/>
<reference evidence="3" key="1">
    <citation type="journal article" date="2011" name="Genome Biol.">
        <title>Comparative genomics of the social amoebae Dictyostelium discoideum and Dictyostelium purpureum.</title>
        <authorList>
            <consortium name="US DOE Joint Genome Institute (JGI-PGF)"/>
            <person name="Sucgang R."/>
            <person name="Kuo A."/>
            <person name="Tian X."/>
            <person name="Salerno W."/>
            <person name="Parikh A."/>
            <person name="Feasley C.L."/>
            <person name="Dalin E."/>
            <person name="Tu H."/>
            <person name="Huang E."/>
            <person name="Barry K."/>
            <person name="Lindquist E."/>
            <person name="Shapiro H."/>
            <person name="Bruce D."/>
            <person name="Schmutz J."/>
            <person name="Salamov A."/>
            <person name="Fey P."/>
            <person name="Gaudet P."/>
            <person name="Anjard C."/>
            <person name="Babu M.M."/>
            <person name="Basu S."/>
            <person name="Bushmanova Y."/>
            <person name="van der Wel H."/>
            <person name="Katoh-Kurasawa M."/>
            <person name="Dinh C."/>
            <person name="Coutinho P.M."/>
            <person name="Saito T."/>
            <person name="Elias M."/>
            <person name="Schaap P."/>
            <person name="Kay R.R."/>
            <person name="Henrissat B."/>
            <person name="Eichinger L."/>
            <person name="Rivero F."/>
            <person name="Putnam N.H."/>
            <person name="West C.M."/>
            <person name="Loomis W.F."/>
            <person name="Chisholm R.L."/>
            <person name="Shaulsky G."/>
            <person name="Strassmann J.E."/>
            <person name="Queller D.C."/>
            <person name="Kuspa A."/>
            <person name="Grigoriev I.V."/>
        </authorList>
    </citation>
    <scope>NUCLEOTIDE SEQUENCE [LARGE SCALE GENOMIC DNA]</scope>
    <source>
        <strain evidence="3">QSDP1</strain>
    </source>
</reference>
<organism evidence="2 3">
    <name type="scientific">Dictyostelium purpureum</name>
    <name type="common">Slime mold</name>
    <dbReference type="NCBI Taxonomy" id="5786"/>
    <lineage>
        <taxon>Eukaryota</taxon>
        <taxon>Amoebozoa</taxon>
        <taxon>Evosea</taxon>
        <taxon>Eumycetozoa</taxon>
        <taxon>Dictyostelia</taxon>
        <taxon>Dictyosteliales</taxon>
        <taxon>Dictyosteliaceae</taxon>
        <taxon>Dictyostelium</taxon>
    </lineage>
</organism>
<feature type="chain" id="PRO_5003263801" evidence="1">
    <location>
        <begin position="22"/>
        <end position="350"/>
    </location>
</feature>
<dbReference type="RefSeq" id="XP_003289704.1">
    <property type="nucleotide sequence ID" value="XM_003289656.1"/>
</dbReference>
<keyword evidence="1" id="KW-0732">Signal</keyword>
<dbReference type="EMBL" id="GL871126">
    <property type="protein sequence ID" value="EGC33779.1"/>
    <property type="molecule type" value="Genomic_DNA"/>
</dbReference>
<gene>
    <name evidence="2" type="ORF">DICPUDRAFT_154092</name>
</gene>
<evidence type="ECO:0000313" key="2">
    <source>
        <dbReference type="EMBL" id="EGC33779.1"/>
    </source>
</evidence>